<keyword evidence="2" id="KW-0677">Repeat</keyword>
<feature type="region of interest" description="Disordered" evidence="8">
    <location>
        <begin position="35"/>
        <end position="56"/>
    </location>
</feature>
<evidence type="ECO:0000256" key="6">
    <source>
        <dbReference type="ARBA" id="ARBA00023163"/>
    </source>
</evidence>
<evidence type="ECO:0000256" key="2">
    <source>
        <dbReference type="ARBA" id="ARBA00022737"/>
    </source>
</evidence>
<accession>A0A3L6FEL0</accession>
<dbReference type="AlphaFoldDB" id="A0A3L6FEL0"/>
<dbReference type="EMBL" id="NCVQ01000004">
    <property type="protein sequence ID" value="PWZ31655.1"/>
    <property type="molecule type" value="Genomic_DNA"/>
</dbReference>
<feature type="compositionally biased region" description="Basic and acidic residues" evidence="8">
    <location>
        <begin position="91"/>
        <end position="103"/>
    </location>
</feature>
<dbReference type="InterPro" id="IPR036236">
    <property type="entry name" value="Znf_C2H2_sf"/>
</dbReference>
<dbReference type="Gene3D" id="3.30.160.60">
    <property type="entry name" value="Classic Zinc Finger"/>
    <property type="match status" value="1"/>
</dbReference>
<feature type="domain" description="C2H2-type" evidence="9">
    <location>
        <begin position="109"/>
        <end position="136"/>
    </location>
</feature>
<reference evidence="10 11" key="1">
    <citation type="journal article" date="2018" name="Nat. Genet.">
        <title>Extensive intraspecific gene order and gene structural variations between Mo17 and other maize genomes.</title>
        <authorList>
            <person name="Sun S."/>
            <person name="Zhou Y."/>
            <person name="Chen J."/>
            <person name="Shi J."/>
            <person name="Zhao H."/>
            <person name="Zhao H."/>
            <person name="Song W."/>
            <person name="Zhang M."/>
            <person name="Cui Y."/>
            <person name="Dong X."/>
            <person name="Liu H."/>
            <person name="Ma X."/>
            <person name="Jiao Y."/>
            <person name="Wang B."/>
            <person name="Wei X."/>
            <person name="Stein J.C."/>
            <person name="Glaubitz J.C."/>
            <person name="Lu F."/>
            <person name="Yu G."/>
            <person name="Liang C."/>
            <person name="Fengler K."/>
            <person name="Li B."/>
            <person name="Rafalski A."/>
            <person name="Schnable P.S."/>
            <person name="Ware D.H."/>
            <person name="Buckler E.S."/>
            <person name="Lai J."/>
        </authorList>
    </citation>
    <scope>NUCLEOTIDE SEQUENCE [LARGE SCALE GENOMIC DNA]</scope>
    <source>
        <strain evidence="11">cv. Missouri 17</strain>
        <tissue evidence="10">Seedling</tissue>
    </source>
</reference>
<dbReference type="Proteomes" id="UP000251960">
    <property type="component" value="Chromosome 3"/>
</dbReference>
<feature type="compositionally biased region" description="Low complexity" evidence="8">
    <location>
        <begin position="35"/>
        <end position="47"/>
    </location>
</feature>
<evidence type="ECO:0000256" key="1">
    <source>
        <dbReference type="ARBA" id="ARBA00022723"/>
    </source>
</evidence>
<feature type="region of interest" description="Disordered" evidence="8">
    <location>
        <begin position="77"/>
        <end position="103"/>
    </location>
</feature>
<evidence type="ECO:0000313" key="10">
    <source>
        <dbReference type="EMBL" id="PWZ31655.1"/>
    </source>
</evidence>
<keyword evidence="4" id="KW-0862">Zinc</keyword>
<gene>
    <name evidence="10" type="primary">AZF1_0</name>
    <name evidence="10" type="ORF">Zm00014a_019730</name>
</gene>
<evidence type="ECO:0000313" key="11">
    <source>
        <dbReference type="Proteomes" id="UP000251960"/>
    </source>
</evidence>
<evidence type="ECO:0000256" key="5">
    <source>
        <dbReference type="ARBA" id="ARBA00023015"/>
    </source>
</evidence>
<keyword evidence="1" id="KW-0479">Metal-binding</keyword>
<dbReference type="SUPFAM" id="SSF57667">
    <property type="entry name" value="beta-beta-alpha zinc fingers"/>
    <property type="match status" value="1"/>
</dbReference>
<dbReference type="PROSITE" id="PS00028">
    <property type="entry name" value="ZINC_FINGER_C2H2_1"/>
    <property type="match status" value="2"/>
</dbReference>
<evidence type="ECO:0000259" key="9">
    <source>
        <dbReference type="PROSITE" id="PS50157"/>
    </source>
</evidence>
<feature type="region of interest" description="Disordered" evidence="8">
    <location>
        <begin position="125"/>
        <end position="165"/>
    </location>
</feature>
<dbReference type="Pfam" id="PF13912">
    <property type="entry name" value="zf-C2H2_6"/>
    <property type="match status" value="3"/>
</dbReference>
<keyword evidence="3 7" id="KW-0863">Zinc-finger</keyword>
<dbReference type="SMART" id="SM00355">
    <property type="entry name" value="ZnF_C2H2"/>
    <property type="match status" value="2"/>
</dbReference>
<evidence type="ECO:0000256" key="4">
    <source>
        <dbReference type="ARBA" id="ARBA00022833"/>
    </source>
</evidence>
<sequence>MALSKPPATDDDQAEQEYLVSCLMLLSRGLHDGGATDARRAGAAPTASNKADGQHHPHGYECSVCIKVYASYQALGGHKTSHRKPPVAAAPRDEASSSVTAHEKEEKLHQCSLCFHTFLSGKALGGHMTSHRKPPPAAAPGDEASSGGSAHAKEENTFPSGQALGGHKWLHCEAKDKGKDATKTNKASVAATAVLRDFDLNLPAEAEGATPEAKRARTVLLVADDPALFPTAARC</sequence>
<dbReference type="GO" id="GO:0008270">
    <property type="term" value="F:zinc ion binding"/>
    <property type="evidence" value="ECO:0007669"/>
    <property type="project" value="UniProtKB-KW"/>
</dbReference>
<keyword evidence="5" id="KW-0805">Transcription regulation</keyword>
<dbReference type="InterPro" id="IPR044653">
    <property type="entry name" value="AZF1/2/3-like"/>
</dbReference>
<name>A0A3L6FEL0_MAIZE</name>
<dbReference type="PROSITE" id="PS50157">
    <property type="entry name" value="ZINC_FINGER_C2H2_2"/>
    <property type="match status" value="1"/>
</dbReference>
<evidence type="ECO:0000256" key="3">
    <source>
        <dbReference type="ARBA" id="ARBA00022771"/>
    </source>
</evidence>
<proteinExistence type="predicted"/>
<evidence type="ECO:0000256" key="7">
    <source>
        <dbReference type="PROSITE-ProRule" id="PRU00042"/>
    </source>
</evidence>
<evidence type="ECO:0000256" key="8">
    <source>
        <dbReference type="SAM" id="MobiDB-lite"/>
    </source>
</evidence>
<protein>
    <submittedName>
        <fullName evidence="10">Zinc finger protein AZF1</fullName>
    </submittedName>
</protein>
<dbReference type="ExpressionAtlas" id="A0A3L6FEL0">
    <property type="expression patterns" value="baseline"/>
</dbReference>
<keyword evidence="6" id="KW-0804">Transcription</keyword>
<comment type="caution">
    <text evidence="10">The sequence shown here is derived from an EMBL/GenBank/DDBJ whole genome shotgun (WGS) entry which is preliminary data.</text>
</comment>
<dbReference type="GO" id="GO:0003700">
    <property type="term" value="F:DNA-binding transcription factor activity"/>
    <property type="evidence" value="ECO:0007669"/>
    <property type="project" value="InterPro"/>
</dbReference>
<organism evidence="10 11">
    <name type="scientific">Zea mays</name>
    <name type="common">Maize</name>
    <dbReference type="NCBI Taxonomy" id="4577"/>
    <lineage>
        <taxon>Eukaryota</taxon>
        <taxon>Viridiplantae</taxon>
        <taxon>Streptophyta</taxon>
        <taxon>Embryophyta</taxon>
        <taxon>Tracheophyta</taxon>
        <taxon>Spermatophyta</taxon>
        <taxon>Magnoliopsida</taxon>
        <taxon>Liliopsida</taxon>
        <taxon>Poales</taxon>
        <taxon>Poaceae</taxon>
        <taxon>PACMAD clade</taxon>
        <taxon>Panicoideae</taxon>
        <taxon>Andropogonodae</taxon>
        <taxon>Andropogoneae</taxon>
        <taxon>Tripsacinae</taxon>
        <taxon>Zea</taxon>
    </lineage>
</organism>
<dbReference type="PANTHER" id="PTHR45988:SF32">
    <property type="entry name" value="OS07G0588600 PROTEIN"/>
    <property type="match status" value="1"/>
</dbReference>
<dbReference type="PANTHER" id="PTHR45988">
    <property type="entry name" value="C2H2 TYPE ZINC FINGER TRANSCRIPTION FACTOR FAMILY-RELATED"/>
    <property type="match status" value="1"/>
</dbReference>
<dbReference type="InterPro" id="IPR013087">
    <property type="entry name" value="Znf_C2H2_type"/>
</dbReference>